<evidence type="ECO:0000256" key="2">
    <source>
        <dbReference type="RuleBase" id="RU000488"/>
    </source>
</evidence>
<keyword evidence="1" id="KW-0472">Membrane</keyword>
<dbReference type="GO" id="GO:0015658">
    <property type="term" value="F:branched-chain amino acid transmembrane transporter activity"/>
    <property type="evidence" value="ECO:0007669"/>
    <property type="project" value="InterPro"/>
</dbReference>
<organism evidence="3 4">
    <name type="scientific">Solea senegalensis</name>
    <name type="common">Senegalese sole</name>
    <dbReference type="NCBI Taxonomy" id="28829"/>
    <lineage>
        <taxon>Eukaryota</taxon>
        <taxon>Metazoa</taxon>
        <taxon>Chordata</taxon>
        <taxon>Craniata</taxon>
        <taxon>Vertebrata</taxon>
        <taxon>Euteleostomi</taxon>
        <taxon>Actinopterygii</taxon>
        <taxon>Neopterygii</taxon>
        <taxon>Teleostei</taxon>
        <taxon>Neoteleostei</taxon>
        <taxon>Acanthomorphata</taxon>
        <taxon>Carangaria</taxon>
        <taxon>Pleuronectiformes</taxon>
        <taxon>Pleuronectoidei</taxon>
        <taxon>Soleidae</taxon>
        <taxon>Solea</taxon>
    </lineage>
</organism>
<dbReference type="GO" id="GO:0009083">
    <property type="term" value="P:branched-chain amino acid catabolic process"/>
    <property type="evidence" value="ECO:0007669"/>
    <property type="project" value="InterPro"/>
</dbReference>
<evidence type="ECO:0000313" key="3">
    <source>
        <dbReference type="EMBL" id="KAG7522509.1"/>
    </source>
</evidence>
<dbReference type="Proteomes" id="UP000693946">
    <property type="component" value="Linkage Group LG10"/>
</dbReference>
<gene>
    <name evidence="3" type="ORF">JOB18_024020</name>
</gene>
<reference evidence="3 4" key="1">
    <citation type="journal article" date="2021" name="Sci. Rep.">
        <title>Chromosome anchoring in Senegalese sole (Solea senegalensis) reveals sex-associated markers and genome rearrangements in flatfish.</title>
        <authorList>
            <person name="Guerrero-Cozar I."/>
            <person name="Gomez-Garrido J."/>
            <person name="Berbel C."/>
            <person name="Martinez-Blanch J.F."/>
            <person name="Alioto T."/>
            <person name="Claros M.G."/>
            <person name="Gagnaire P.A."/>
            <person name="Manchado M."/>
        </authorList>
    </citation>
    <scope>NUCLEOTIDE SEQUENCE [LARGE SCALE GENOMIC DNA]</scope>
    <source>
        <strain evidence="3">Sse05_10M</strain>
    </source>
</reference>
<sequence length="301" mass="32990">MSSKGYGGCWMVDNCGLVALGAQHHAAERSDPNYRMGGPGQKEVLLPWCFHDFNHPCNGLPGKPHPHSTPGQAYITTYELVRKYVSQYTPSNTVKSLVAGGAASLVAQTITVPIDVVSQQLMMQGQGEHLTRFKVKPKMMLAATKRKPTFGQTRDITVQIFAADGFRGFYRGYVASLLTYIPNSALWWPFYHFYAEQLSLLAPSACPHLILQALAGPMAAATASTITNPMDVVRARVQVEGRSSVIETFKQLLAEEGAYGMTKGLSARIISSTPTSVLIVVGYETLKRLSLRADLVESRHW</sequence>
<dbReference type="PANTHER" id="PTHR46314:SF2">
    <property type="entry name" value="SOLUTE CARRIER FAMILY 25 MEMBER 44"/>
    <property type="match status" value="1"/>
</dbReference>
<comment type="caution">
    <text evidence="3">The sequence shown here is derived from an EMBL/GenBank/DDBJ whole genome shotgun (WGS) entry which is preliminary data.</text>
</comment>
<dbReference type="InterPro" id="IPR018108">
    <property type="entry name" value="MCP_transmembrane"/>
</dbReference>
<evidence type="ECO:0000313" key="4">
    <source>
        <dbReference type="Proteomes" id="UP000693946"/>
    </source>
</evidence>
<feature type="repeat" description="Solcar" evidence="1">
    <location>
        <begin position="91"/>
        <end position="197"/>
    </location>
</feature>
<evidence type="ECO:0000256" key="1">
    <source>
        <dbReference type="PROSITE-ProRule" id="PRU00282"/>
    </source>
</evidence>
<feature type="repeat" description="Solcar" evidence="1">
    <location>
        <begin position="207"/>
        <end position="289"/>
    </location>
</feature>
<proteinExistence type="inferred from homology"/>
<name>A0AAV6SZI5_SOLSE</name>
<keyword evidence="4" id="KW-1185">Reference proteome</keyword>
<dbReference type="Pfam" id="PF00153">
    <property type="entry name" value="Mito_carr"/>
    <property type="match status" value="2"/>
</dbReference>
<dbReference type="GO" id="GO:0005739">
    <property type="term" value="C:mitochondrion"/>
    <property type="evidence" value="ECO:0007669"/>
    <property type="project" value="InterPro"/>
</dbReference>
<dbReference type="GO" id="GO:0016020">
    <property type="term" value="C:membrane"/>
    <property type="evidence" value="ECO:0007669"/>
    <property type="project" value="UniProtKB-UniRule"/>
</dbReference>
<keyword evidence="1 2" id="KW-0812">Transmembrane</keyword>
<comment type="similarity">
    <text evidence="2">Belongs to the mitochondrial carrier (TC 2.A.29) family.</text>
</comment>
<dbReference type="AlphaFoldDB" id="A0AAV6SZI5"/>
<dbReference type="PANTHER" id="PTHR46314">
    <property type="entry name" value="SOLUTE CARRIER FAMILY 25 MEMBER 44"/>
    <property type="match status" value="1"/>
</dbReference>
<protein>
    <submittedName>
        <fullName evidence="3">Solute carrier family 25 member 44-like</fullName>
    </submittedName>
</protein>
<accession>A0AAV6SZI5</accession>
<dbReference type="InterPro" id="IPR042164">
    <property type="entry name" value="SLC25A44"/>
</dbReference>
<dbReference type="PROSITE" id="PS50920">
    <property type="entry name" value="SOLCAR"/>
    <property type="match status" value="2"/>
</dbReference>
<keyword evidence="2" id="KW-0813">Transport</keyword>
<dbReference type="EMBL" id="JAGKHQ010000002">
    <property type="protein sequence ID" value="KAG7522509.1"/>
    <property type="molecule type" value="Genomic_DNA"/>
</dbReference>